<protein>
    <recommendedName>
        <fullName evidence="1">non-specific serine/threonine protein kinase</fullName>
        <ecNumber evidence="1">2.7.11.1</ecNumber>
    </recommendedName>
</protein>
<evidence type="ECO:0000256" key="8">
    <source>
        <dbReference type="ARBA" id="ARBA00048679"/>
    </source>
</evidence>
<keyword evidence="11" id="KW-1185">Reference proteome</keyword>
<keyword evidence="2" id="KW-0723">Serine/threonine-protein kinase</keyword>
<accession>A0AA38RD30</accession>
<dbReference type="InterPro" id="IPR050660">
    <property type="entry name" value="NEK_Ser/Thr_kinase"/>
</dbReference>
<proteinExistence type="predicted"/>
<dbReference type="AlphaFoldDB" id="A0AA38RD30"/>
<organism evidence="10 11">
    <name type="scientific">Pleurostoma richardsiae</name>
    <dbReference type="NCBI Taxonomy" id="41990"/>
    <lineage>
        <taxon>Eukaryota</taxon>
        <taxon>Fungi</taxon>
        <taxon>Dikarya</taxon>
        <taxon>Ascomycota</taxon>
        <taxon>Pezizomycotina</taxon>
        <taxon>Sordariomycetes</taxon>
        <taxon>Sordariomycetidae</taxon>
        <taxon>Calosphaeriales</taxon>
        <taxon>Pleurostomataceae</taxon>
        <taxon>Pleurostoma</taxon>
    </lineage>
</organism>
<evidence type="ECO:0000256" key="7">
    <source>
        <dbReference type="ARBA" id="ARBA00047899"/>
    </source>
</evidence>
<keyword evidence="4" id="KW-0547">Nucleotide-binding</keyword>
<keyword evidence="3" id="KW-0808">Transferase</keyword>
<evidence type="ECO:0000313" key="11">
    <source>
        <dbReference type="Proteomes" id="UP001174694"/>
    </source>
</evidence>
<comment type="catalytic activity">
    <reaction evidence="8">
        <text>L-seryl-[protein] + ATP = O-phospho-L-seryl-[protein] + ADP + H(+)</text>
        <dbReference type="Rhea" id="RHEA:17989"/>
        <dbReference type="Rhea" id="RHEA-COMP:9863"/>
        <dbReference type="Rhea" id="RHEA-COMP:11604"/>
        <dbReference type="ChEBI" id="CHEBI:15378"/>
        <dbReference type="ChEBI" id="CHEBI:29999"/>
        <dbReference type="ChEBI" id="CHEBI:30616"/>
        <dbReference type="ChEBI" id="CHEBI:83421"/>
        <dbReference type="ChEBI" id="CHEBI:456216"/>
        <dbReference type="EC" id="2.7.11.1"/>
    </reaction>
</comment>
<dbReference type="PANTHER" id="PTHR43671:SF98">
    <property type="entry name" value="SERINE_THREONINE-PROTEIN KINASE NEK11"/>
    <property type="match status" value="1"/>
</dbReference>
<dbReference type="EMBL" id="JANBVO010000053">
    <property type="protein sequence ID" value="KAJ9133066.1"/>
    <property type="molecule type" value="Genomic_DNA"/>
</dbReference>
<evidence type="ECO:0000256" key="6">
    <source>
        <dbReference type="ARBA" id="ARBA00022840"/>
    </source>
</evidence>
<dbReference type="Proteomes" id="UP001174694">
    <property type="component" value="Unassembled WGS sequence"/>
</dbReference>
<dbReference type="GO" id="GO:0005524">
    <property type="term" value="F:ATP binding"/>
    <property type="evidence" value="ECO:0007669"/>
    <property type="project" value="UniProtKB-KW"/>
</dbReference>
<dbReference type="PANTHER" id="PTHR43671">
    <property type="entry name" value="SERINE/THREONINE-PROTEIN KINASE NEK"/>
    <property type="match status" value="1"/>
</dbReference>
<comment type="caution">
    <text evidence="10">The sequence shown here is derived from an EMBL/GenBank/DDBJ whole genome shotgun (WGS) entry which is preliminary data.</text>
</comment>
<keyword evidence="5" id="KW-0418">Kinase</keyword>
<gene>
    <name evidence="10" type="ORF">NKR23_g10973</name>
</gene>
<evidence type="ECO:0000256" key="2">
    <source>
        <dbReference type="ARBA" id="ARBA00022527"/>
    </source>
</evidence>
<dbReference type="Gene3D" id="1.10.510.10">
    <property type="entry name" value="Transferase(Phosphotransferase) domain 1"/>
    <property type="match status" value="1"/>
</dbReference>
<name>A0AA38RD30_9PEZI</name>
<dbReference type="GO" id="GO:0004674">
    <property type="term" value="F:protein serine/threonine kinase activity"/>
    <property type="evidence" value="ECO:0007669"/>
    <property type="project" value="UniProtKB-KW"/>
</dbReference>
<dbReference type="EC" id="2.7.11.1" evidence="1"/>
<dbReference type="InterPro" id="IPR000719">
    <property type="entry name" value="Prot_kinase_dom"/>
</dbReference>
<evidence type="ECO:0000259" key="9">
    <source>
        <dbReference type="PROSITE" id="PS50011"/>
    </source>
</evidence>
<evidence type="ECO:0000256" key="1">
    <source>
        <dbReference type="ARBA" id="ARBA00012513"/>
    </source>
</evidence>
<evidence type="ECO:0000256" key="4">
    <source>
        <dbReference type="ARBA" id="ARBA00022741"/>
    </source>
</evidence>
<keyword evidence="6" id="KW-0067">ATP-binding</keyword>
<dbReference type="SUPFAM" id="SSF56112">
    <property type="entry name" value="Protein kinase-like (PK-like)"/>
    <property type="match status" value="1"/>
</dbReference>
<feature type="domain" description="Protein kinase" evidence="9">
    <location>
        <begin position="28"/>
        <end position="380"/>
    </location>
</feature>
<dbReference type="InterPro" id="IPR011009">
    <property type="entry name" value="Kinase-like_dom_sf"/>
</dbReference>
<evidence type="ECO:0000256" key="5">
    <source>
        <dbReference type="ARBA" id="ARBA00022777"/>
    </source>
</evidence>
<sequence>MDFQEQQQKLSPEQRRAAFLDASPKHDYEISKKVADGCYLVRRKADNALFLGEPVLDAGWRARDADGTLRRMLHRGAGEPVAGLLNHENLVSVAARVDGLAFDGQAGAQDEHLLLWDFCDRGTLRTLVAEPPVRPTAAGFLPESLCWHVALSLLRALAWLHQGVRERLLAEGEEAVVVELGPREREDVAAEAYAAEDDWLPVLHRELTPRNVWFQAPRGTETYGLCKLGNFGSAVVAGHASGSGAGRIVTTWRGDPPLETMRQRMDMEKTDQLPNEERPYTDGTELWCLGHILYLMMSGRSLIPLQPHECNQCRCRHMNTSGATCKERHDADAAMLQAAVGSLNDYTQGLRSLTVALLMGYHRDTVWRADYALRMARGWCRRWRRTTSAGKIYVDLEDDERLRARNRAAGIA</sequence>
<comment type="catalytic activity">
    <reaction evidence="7">
        <text>L-threonyl-[protein] + ATP = O-phospho-L-threonyl-[protein] + ADP + H(+)</text>
        <dbReference type="Rhea" id="RHEA:46608"/>
        <dbReference type="Rhea" id="RHEA-COMP:11060"/>
        <dbReference type="Rhea" id="RHEA-COMP:11605"/>
        <dbReference type="ChEBI" id="CHEBI:15378"/>
        <dbReference type="ChEBI" id="CHEBI:30013"/>
        <dbReference type="ChEBI" id="CHEBI:30616"/>
        <dbReference type="ChEBI" id="CHEBI:61977"/>
        <dbReference type="ChEBI" id="CHEBI:456216"/>
        <dbReference type="EC" id="2.7.11.1"/>
    </reaction>
</comment>
<evidence type="ECO:0000313" key="10">
    <source>
        <dbReference type="EMBL" id="KAJ9133066.1"/>
    </source>
</evidence>
<reference evidence="10" key="1">
    <citation type="submission" date="2022-07" db="EMBL/GenBank/DDBJ databases">
        <title>Fungi with potential for degradation of polypropylene.</title>
        <authorList>
            <person name="Gostincar C."/>
        </authorList>
    </citation>
    <scope>NUCLEOTIDE SEQUENCE</scope>
    <source>
        <strain evidence="10">EXF-13308</strain>
    </source>
</reference>
<dbReference type="PROSITE" id="PS50011">
    <property type="entry name" value="PROTEIN_KINASE_DOM"/>
    <property type="match status" value="1"/>
</dbReference>
<evidence type="ECO:0000256" key="3">
    <source>
        <dbReference type="ARBA" id="ARBA00022679"/>
    </source>
</evidence>